<gene>
    <name evidence="14" type="primary">PDGFD</name>
</gene>
<dbReference type="GO" id="GO:0005615">
    <property type="term" value="C:extracellular space"/>
    <property type="evidence" value="ECO:0007669"/>
    <property type="project" value="TreeGrafter"/>
</dbReference>
<feature type="domain" description="Platelet-derived growth factor (PDGF) family profile" evidence="13">
    <location>
        <begin position="284"/>
        <end position="332"/>
    </location>
</feature>
<evidence type="ECO:0000256" key="5">
    <source>
        <dbReference type="ARBA" id="ARBA00022685"/>
    </source>
</evidence>
<dbReference type="PANTHER" id="PTHR11633">
    <property type="entry name" value="PLATELET-DERIVED GROWTH FACTOR"/>
    <property type="match status" value="1"/>
</dbReference>
<evidence type="ECO:0000256" key="8">
    <source>
        <dbReference type="ARBA" id="ARBA00023180"/>
    </source>
</evidence>
<dbReference type="SMART" id="SM00042">
    <property type="entry name" value="CUB"/>
    <property type="match status" value="1"/>
</dbReference>
<dbReference type="PROSITE" id="PS50278">
    <property type="entry name" value="PDGF_2"/>
    <property type="match status" value="1"/>
</dbReference>
<sequence length="405" mass="45835">KHVLSISGFPRNCANKQCQSVEKLELLRVVYNGTAWKLEITQRTEAFGVNALKPASKAVFCPALQKHSNHLTDLYRRDETIQVTGNGHVQSPRFPNSYPRNLLLTWRLRSQEKTRIQLAFDSQFGLEEAENDICRYDFVEVEDVSETSTVIRGRWCGHKDAPPRITSRTNQIKITFKSDDYFVAKPGFKIYYSFVEDFQPAAASETNWESVTSSISGVSYHSPSVTDPTLTADALDKTVAEFDTVEDLLKHFNPESWREDLENLYLETPHYRGRSYHDRKSKVDLDRLNDEVKRYSCTPRNYSVNLREELKLTNVVFFPRCLLVQRCGGNCGCGTVSWKSCSCNSGKTVKKYHEVSRRQPSWLQSCSTTTRKPFAAANVMQAPGCTQLLGLFTAQGHPAGGTTGS</sequence>
<evidence type="ECO:0000256" key="3">
    <source>
        <dbReference type="ARBA" id="ARBA00018876"/>
    </source>
</evidence>
<dbReference type="GO" id="GO:0005161">
    <property type="term" value="F:platelet-derived growth factor receptor binding"/>
    <property type="evidence" value="ECO:0007669"/>
    <property type="project" value="TreeGrafter"/>
</dbReference>
<evidence type="ECO:0000259" key="12">
    <source>
        <dbReference type="PROSITE" id="PS01180"/>
    </source>
</evidence>
<dbReference type="InterPro" id="IPR000859">
    <property type="entry name" value="CUB_dom"/>
</dbReference>
<dbReference type="GO" id="GO:0008284">
    <property type="term" value="P:positive regulation of cell population proliferation"/>
    <property type="evidence" value="ECO:0007669"/>
    <property type="project" value="TreeGrafter"/>
</dbReference>
<dbReference type="GO" id="GO:0030335">
    <property type="term" value="P:positive regulation of cell migration"/>
    <property type="evidence" value="ECO:0007669"/>
    <property type="project" value="TreeGrafter"/>
</dbReference>
<dbReference type="CDD" id="cd00041">
    <property type="entry name" value="CUB"/>
    <property type="match status" value="1"/>
</dbReference>
<dbReference type="SUPFAM" id="SSF57501">
    <property type="entry name" value="Cystine-knot cytokines"/>
    <property type="match status" value="1"/>
</dbReference>
<dbReference type="Gene3D" id="2.60.120.290">
    <property type="entry name" value="Spermadhesin, CUB domain"/>
    <property type="match status" value="1"/>
</dbReference>
<keyword evidence="6" id="KW-0339">Growth factor</keyword>
<dbReference type="GO" id="GO:0008083">
    <property type="term" value="F:growth factor activity"/>
    <property type="evidence" value="ECO:0007669"/>
    <property type="project" value="UniProtKB-KW"/>
</dbReference>
<keyword evidence="9" id="KW-0497">Mitogen</keyword>
<evidence type="ECO:0000256" key="6">
    <source>
        <dbReference type="ARBA" id="ARBA00023030"/>
    </source>
</evidence>
<comment type="caution">
    <text evidence="11">Lacks conserved residue(s) required for the propagation of feature annotation.</text>
</comment>
<comment type="subunit">
    <text evidence="10">Homodimer; disulfide-linked. Interacts with PDGFRB homodimers, and with heterodimers formed by PDGFRA and PDGFRB.</text>
</comment>
<accession>A0A667H933</accession>
<comment type="subcellular location">
    <subcellularLocation>
        <location evidence="1">Secreted</location>
    </subcellularLocation>
</comment>
<dbReference type="GO" id="GO:0070374">
    <property type="term" value="P:positive regulation of ERK1 and ERK2 cascade"/>
    <property type="evidence" value="ECO:0007669"/>
    <property type="project" value="TreeGrafter"/>
</dbReference>
<dbReference type="Proteomes" id="UP000472241">
    <property type="component" value="Unplaced"/>
</dbReference>
<evidence type="ECO:0000313" key="14">
    <source>
        <dbReference type="Ensembl" id="ENSLCNP00005017003.1"/>
    </source>
</evidence>
<keyword evidence="5" id="KW-0165">Cleavage on pair of basic residues</keyword>
<evidence type="ECO:0000256" key="11">
    <source>
        <dbReference type="PROSITE-ProRule" id="PRU00059"/>
    </source>
</evidence>
<evidence type="ECO:0000313" key="15">
    <source>
        <dbReference type="Proteomes" id="UP000472241"/>
    </source>
</evidence>
<dbReference type="GO" id="GO:0051897">
    <property type="term" value="P:positive regulation of phosphatidylinositol 3-kinase/protein kinase B signal transduction"/>
    <property type="evidence" value="ECO:0007669"/>
    <property type="project" value="TreeGrafter"/>
</dbReference>
<proteinExistence type="inferred from homology"/>
<dbReference type="AlphaFoldDB" id="A0A667H933"/>
<dbReference type="Pfam" id="PF00341">
    <property type="entry name" value="PDGF"/>
    <property type="match status" value="1"/>
</dbReference>
<evidence type="ECO:0000256" key="7">
    <source>
        <dbReference type="ARBA" id="ARBA00023157"/>
    </source>
</evidence>
<name>A0A667H933_LYNCA</name>
<evidence type="ECO:0000256" key="2">
    <source>
        <dbReference type="ARBA" id="ARBA00006686"/>
    </source>
</evidence>
<protein>
    <recommendedName>
        <fullName evidence="3">Platelet-derived growth factor D</fullName>
    </recommendedName>
</protein>
<keyword evidence="15" id="KW-1185">Reference proteome</keyword>
<dbReference type="PANTHER" id="PTHR11633:SF4">
    <property type="entry name" value="PLATELET-DERIVED GROWTH FACTOR D"/>
    <property type="match status" value="1"/>
</dbReference>
<dbReference type="Pfam" id="PF00431">
    <property type="entry name" value="CUB"/>
    <property type="match status" value="1"/>
</dbReference>
<feature type="domain" description="CUB" evidence="12">
    <location>
        <begin position="61"/>
        <end position="195"/>
    </location>
</feature>
<dbReference type="SUPFAM" id="SSF49854">
    <property type="entry name" value="Spermadhesin, CUB domain"/>
    <property type="match status" value="1"/>
</dbReference>
<dbReference type="Ensembl" id="ENSLCNT00005019074.1">
    <property type="protein sequence ID" value="ENSLCNP00005017003.1"/>
    <property type="gene ID" value="ENSLCNG00005011186.1"/>
</dbReference>
<dbReference type="InterPro" id="IPR000072">
    <property type="entry name" value="PDGF/VEGF_dom"/>
</dbReference>
<evidence type="ECO:0000256" key="4">
    <source>
        <dbReference type="ARBA" id="ARBA00022525"/>
    </source>
</evidence>
<dbReference type="FunFam" id="2.60.120.290:FF:000017">
    <property type="entry name" value="Platelet derived growth factor C"/>
    <property type="match status" value="1"/>
</dbReference>
<evidence type="ECO:0000256" key="10">
    <source>
        <dbReference type="ARBA" id="ARBA00026039"/>
    </source>
</evidence>
<dbReference type="PROSITE" id="PS01180">
    <property type="entry name" value="CUB"/>
    <property type="match status" value="1"/>
</dbReference>
<dbReference type="InterPro" id="IPR035914">
    <property type="entry name" value="Sperma_CUB_dom_sf"/>
</dbReference>
<comment type="similarity">
    <text evidence="2">Belongs to the PDGF/VEGF growth factor family.</text>
</comment>
<evidence type="ECO:0000259" key="13">
    <source>
        <dbReference type="PROSITE" id="PS50278"/>
    </source>
</evidence>
<keyword evidence="4" id="KW-0964">Secreted</keyword>
<evidence type="ECO:0000256" key="9">
    <source>
        <dbReference type="ARBA" id="ARBA00023246"/>
    </source>
</evidence>
<dbReference type="GO" id="GO:0051781">
    <property type="term" value="P:positive regulation of cell division"/>
    <property type="evidence" value="ECO:0007669"/>
    <property type="project" value="UniProtKB-KW"/>
</dbReference>
<evidence type="ECO:0000256" key="1">
    <source>
        <dbReference type="ARBA" id="ARBA00004613"/>
    </source>
</evidence>
<reference evidence="14" key="1">
    <citation type="submission" date="2025-08" db="UniProtKB">
        <authorList>
            <consortium name="Ensembl"/>
        </authorList>
    </citation>
    <scope>IDENTIFICATION</scope>
</reference>
<dbReference type="GO" id="GO:0016020">
    <property type="term" value="C:membrane"/>
    <property type="evidence" value="ECO:0007669"/>
    <property type="project" value="InterPro"/>
</dbReference>
<reference evidence="14" key="2">
    <citation type="submission" date="2025-09" db="UniProtKB">
        <authorList>
            <consortium name="Ensembl"/>
        </authorList>
    </citation>
    <scope>IDENTIFICATION</scope>
</reference>
<dbReference type="InterPro" id="IPR029034">
    <property type="entry name" value="Cystine-knot_cytokine"/>
</dbReference>
<dbReference type="GO" id="GO:0048008">
    <property type="term" value="P:platelet-derived growth factor receptor signaling pathway"/>
    <property type="evidence" value="ECO:0007669"/>
    <property type="project" value="TreeGrafter"/>
</dbReference>
<organism evidence="14 15">
    <name type="scientific">Lynx canadensis</name>
    <name type="common">Canada lynx</name>
    <name type="synonym">Felis canadensis</name>
    <dbReference type="NCBI Taxonomy" id="61383"/>
    <lineage>
        <taxon>Eukaryota</taxon>
        <taxon>Metazoa</taxon>
        <taxon>Chordata</taxon>
        <taxon>Craniata</taxon>
        <taxon>Vertebrata</taxon>
        <taxon>Euteleostomi</taxon>
        <taxon>Mammalia</taxon>
        <taxon>Eutheria</taxon>
        <taxon>Laurasiatheria</taxon>
        <taxon>Carnivora</taxon>
        <taxon>Feliformia</taxon>
        <taxon>Felidae</taxon>
        <taxon>Felinae</taxon>
        <taxon>Lynx</taxon>
    </lineage>
</organism>
<keyword evidence="8" id="KW-0325">Glycoprotein</keyword>
<dbReference type="Gene3D" id="2.10.90.10">
    <property type="entry name" value="Cystine-knot cytokines"/>
    <property type="match status" value="1"/>
</dbReference>
<keyword evidence="7" id="KW-1015">Disulfide bond</keyword>